<dbReference type="Gene3D" id="6.10.140.1620">
    <property type="match status" value="1"/>
</dbReference>
<evidence type="ECO:0000313" key="4">
    <source>
        <dbReference type="EMBL" id="MPA46328.1"/>
    </source>
</evidence>
<reference evidence="4" key="1">
    <citation type="submission" date="2019-08" db="EMBL/GenBank/DDBJ databases">
        <title>Reference gene set and small RNA set construction with multiple tissues from Davidia involucrata Baill.</title>
        <authorList>
            <person name="Yang H."/>
            <person name="Zhou C."/>
            <person name="Li G."/>
            <person name="Wang J."/>
            <person name="Gao P."/>
            <person name="Wang M."/>
            <person name="Wang R."/>
            <person name="Zhao Y."/>
        </authorList>
    </citation>
    <scope>NUCLEOTIDE SEQUENCE</scope>
    <source>
        <tissue evidence="4">Mixed with DoveR01_LX</tissue>
    </source>
</reference>
<name>A0A5B6ZS16_DAVIN</name>
<dbReference type="PANTHER" id="PTHR10460">
    <property type="entry name" value="ABL INTERACTOR FAMILY MEMBER"/>
    <property type="match status" value="1"/>
</dbReference>
<evidence type="ECO:0000256" key="1">
    <source>
        <dbReference type="ARBA" id="ARBA00010020"/>
    </source>
</evidence>
<evidence type="ECO:0000256" key="2">
    <source>
        <dbReference type="ARBA" id="ARBA00025223"/>
    </source>
</evidence>
<evidence type="ECO:0008006" key="5">
    <source>
        <dbReference type="Google" id="ProtNLM"/>
    </source>
</evidence>
<gene>
    <name evidence="4" type="ORF">Din_015769</name>
</gene>
<feature type="compositionally biased region" description="Polar residues" evidence="3">
    <location>
        <begin position="239"/>
        <end position="252"/>
    </location>
</feature>
<comment type="similarity">
    <text evidence="1">Belongs to the ABI family.</text>
</comment>
<proteinExistence type="inferred from homology"/>
<feature type="region of interest" description="Disordered" evidence="3">
    <location>
        <begin position="239"/>
        <end position="262"/>
    </location>
</feature>
<sequence length="302" mass="34213">MESETSSCSVSAPQEASNYDELFMRHSLLFADSLKDLKNLRKQLYSAAEYFEQSYCKDDHKQLVVETLKDYVTKALISTVDHLGSVAYKVNNLLDEKVDEVSETKLRLSCIEQRFRTCQAFIDCCGISQQSLAIKTPKYHRRYIIPVGGTMHDVCRTKSVYDSCILSAENNLHQSKNATQTTIVGPRSSLIRKGHSRLPCMESFSSPVTFSFSRSASSKGLEKWSVSPVRFPLKRSGSLVSRSVSPNPSNAIQRYPSEPPRSVSLFTHAERDRTKEMEQYSKKSRRLFKALLSMHKSKKDGI</sequence>
<dbReference type="InterPro" id="IPR028457">
    <property type="entry name" value="ABI"/>
</dbReference>
<dbReference type="EMBL" id="GHES01015769">
    <property type="protein sequence ID" value="MPA46328.1"/>
    <property type="molecule type" value="Transcribed_RNA"/>
</dbReference>
<accession>A0A5B6ZS16</accession>
<comment type="function">
    <text evidence="2">Involved in regulation of actin and microtubule organization. Part of a WAVE complex that activates the Arp2/3 complex.</text>
</comment>
<protein>
    <recommendedName>
        <fullName evidence="5">Protein ABIL2-like</fullName>
    </recommendedName>
</protein>
<organism evidence="4">
    <name type="scientific">Davidia involucrata</name>
    <name type="common">Dove tree</name>
    <dbReference type="NCBI Taxonomy" id="16924"/>
    <lineage>
        <taxon>Eukaryota</taxon>
        <taxon>Viridiplantae</taxon>
        <taxon>Streptophyta</taxon>
        <taxon>Embryophyta</taxon>
        <taxon>Tracheophyta</taxon>
        <taxon>Spermatophyta</taxon>
        <taxon>Magnoliopsida</taxon>
        <taxon>eudicotyledons</taxon>
        <taxon>Gunneridae</taxon>
        <taxon>Pentapetalae</taxon>
        <taxon>asterids</taxon>
        <taxon>Cornales</taxon>
        <taxon>Nyssaceae</taxon>
        <taxon>Davidia</taxon>
    </lineage>
</organism>
<dbReference type="PANTHER" id="PTHR10460:SF34">
    <property type="entry name" value="PROTEIN ABIL2-LIKE"/>
    <property type="match status" value="1"/>
</dbReference>
<dbReference type="AlphaFoldDB" id="A0A5B6ZS16"/>
<evidence type="ECO:0000256" key="3">
    <source>
        <dbReference type="SAM" id="MobiDB-lite"/>
    </source>
</evidence>